<dbReference type="InterPro" id="IPR050169">
    <property type="entry name" value="Krueppel_C2H2_ZnF"/>
</dbReference>
<dbReference type="SMART" id="SM00349">
    <property type="entry name" value="KRAB"/>
    <property type="match status" value="1"/>
</dbReference>
<dbReference type="PANTHER" id="PTHR23232:SF133">
    <property type="entry name" value="RIKEN CDNA 1700020N01 GENE"/>
    <property type="match status" value="1"/>
</dbReference>
<dbReference type="InterPro" id="IPR001909">
    <property type="entry name" value="KRAB"/>
</dbReference>
<accession>A0ABM4QXG5</accession>
<keyword evidence="2" id="KW-1185">Reference proteome</keyword>
<dbReference type="PANTHER" id="PTHR23232">
    <property type="entry name" value="KRAB DOMAIN C2H2 ZINC FINGER"/>
    <property type="match status" value="1"/>
</dbReference>
<evidence type="ECO:0000313" key="3">
    <source>
        <dbReference type="RefSeq" id="XP_070627993.1"/>
    </source>
</evidence>
<dbReference type="Gene3D" id="6.10.140.140">
    <property type="match status" value="1"/>
</dbReference>
<dbReference type="SUPFAM" id="SSF109640">
    <property type="entry name" value="KRAB domain (Kruppel-associated box)"/>
    <property type="match status" value="1"/>
</dbReference>
<dbReference type="CDD" id="cd07765">
    <property type="entry name" value="KRAB_A-box"/>
    <property type="match status" value="1"/>
</dbReference>
<reference evidence="3" key="1">
    <citation type="submission" date="2025-08" db="UniProtKB">
        <authorList>
            <consortium name="RefSeq"/>
        </authorList>
    </citation>
    <scope>IDENTIFICATION</scope>
    <source>
        <tissue evidence="3">Blood</tissue>
    </source>
</reference>
<dbReference type="Pfam" id="PF01352">
    <property type="entry name" value="KRAB"/>
    <property type="match status" value="1"/>
</dbReference>
<dbReference type="RefSeq" id="XP_070627993.1">
    <property type="nucleotide sequence ID" value="XM_070771892.1"/>
</dbReference>
<feature type="domain" description="KRAB" evidence="1">
    <location>
        <begin position="30"/>
        <end position="103"/>
    </location>
</feature>
<organism evidence="2 3">
    <name type="scientific">Bos indicus</name>
    <name type="common">Zebu</name>
    <dbReference type="NCBI Taxonomy" id="9915"/>
    <lineage>
        <taxon>Eukaryota</taxon>
        <taxon>Metazoa</taxon>
        <taxon>Chordata</taxon>
        <taxon>Craniata</taxon>
        <taxon>Vertebrata</taxon>
        <taxon>Euteleostomi</taxon>
        <taxon>Mammalia</taxon>
        <taxon>Eutheria</taxon>
        <taxon>Laurasiatheria</taxon>
        <taxon>Artiodactyla</taxon>
        <taxon>Ruminantia</taxon>
        <taxon>Pecora</taxon>
        <taxon>Bovidae</taxon>
        <taxon>Bovinae</taxon>
        <taxon>Bos</taxon>
    </lineage>
</organism>
<sequence length="202" mass="22609">MGPMATDARQDPAQVPTVAAMFMIPGQGHVTFEDVAVSFSQEEWGLLGEAQRLLYYDVMLENLSLIASLGCWQGGKAEKAISKQCVSVEQVTQDRSPQPDPSILKTLASSVCALVERDVLYLADTVLRRREIEKTFLGSLGFLQHHSSHDGEHPCRSRQRREAPPLWAGPLQVQQMWQSLQEEVQIHGAVESSHWRKTVFVQ</sequence>
<gene>
    <name evidence="3" type="primary">LOC139177244</name>
</gene>
<dbReference type="GeneID" id="139177244"/>
<evidence type="ECO:0000259" key="1">
    <source>
        <dbReference type="PROSITE" id="PS50805"/>
    </source>
</evidence>
<evidence type="ECO:0000313" key="2">
    <source>
        <dbReference type="Proteomes" id="UP001652663"/>
    </source>
</evidence>
<name>A0ABM4QXG5_BOSIN</name>
<protein>
    <submittedName>
        <fullName evidence="3">Zinc finger protein 549-like isoform X1</fullName>
    </submittedName>
</protein>
<proteinExistence type="predicted"/>
<dbReference type="Proteomes" id="UP001652663">
    <property type="component" value="Chromosome 18"/>
</dbReference>
<dbReference type="PROSITE" id="PS50805">
    <property type="entry name" value="KRAB"/>
    <property type="match status" value="1"/>
</dbReference>
<dbReference type="InterPro" id="IPR036051">
    <property type="entry name" value="KRAB_dom_sf"/>
</dbReference>